<evidence type="ECO:0000256" key="2">
    <source>
        <dbReference type="SAM" id="SignalP"/>
    </source>
</evidence>
<comment type="caution">
    <text evidence="4">The sequence shown here is derived from an EMBL/GenBank/DDBJ whole genome shotgun (WGS) entry which is preliminary data.</text>
</comment>
<dbReference type="Pfam" id="PF13731">
    <property type="entry name" value="WxL"/>
    <property type="match status" value="1"/>
</dbReference>
<organism evidence="4 5">
    <name type="scientific">Exiguobacterium indicum</name>
    <dbReference type="NCBI Taxonomy" id="296995"/>
    <lineage>
        <taxon>Bacteria</taxon>
        <taxon>Bacillati</taxon>
        <taxon>Bacillota</taxon>
        <taxon>Bacilli</taxon>
        <taxon>Bacillales</taxon>
        <taxon>Bacillales Family XII. Incertae Sedis</taxon>
        <taxon>Exiguobacterium</taxon>
    </lineage>
</organism>
<reference evidence="4 5" key="1">
    <citation type="journal article" date="2015" name="Int. J. Syst. Evol. Microbiol.">
        <title>Exiguobacterium enclense sp. nov., isolated from sediment.</title>
        <authorList>
            <person name="Dastager S.G."/>
            <person name="Mawlankar R."/>
            <person name="Sonalkar V.V."/>
            <person name="Thorat M.N."/>
            <person name="Mual P."/>
            <person name="Verma A."/>
            <person name="Krishnamurthi S."/>
            <person name="Tang S.K."/>
            <person name="Li W.J."/>
        </authorList>
    </citation>
    <scope>NUCLEOTIDE SEQUENCE [LARGE SCALE GENOMIC DNA]</scope>
    <source>
        <strain evidence="4 5">NIO-1109</strain>
    </source>
</reference>
<protein>
    <recommendedName>
        <fullName evidence="3">WxL domain-containing protein</fullName>
    </recommendedName>
</protein>
<evidence type="ECO:0000259" key="3">
    <source>
        <dbReference type="Pfam" id="PF13731"/>
    </source>
</evidence>
<evidence type="ECO:0000313" key="4">
    <source>
        <dbReference type="EMBL" id="KSU48350.1"/>
    </source>
</evidence>
<gene>
    <name evidence="4" type="ORF">AS033_12050</name>
</gene>
<name>A0A0V8GDM1_9BACL</name>
<feature type="signal peptide" evidence="2">
    <location>
        <begin position="1"/>
        <end position="25"/>
    </location>
</feature>
<dbReference type="InterPro" id="IPR027994">
    <property type="entry name" value="WxL_dom"/>
</dbReference>
<dbReference type="EMBL" id="LNQL01000004">
    <property type="protein sequence ID" value="KSU48350.1"/>
    <property type="molecule type" value="Genomic_DNA"/>
</dbReference>
<proteinExistence type="predicted"/>
<feature type="domain" description="WxL" evidence="3">
    <location>
        <begin position="27"/>
        <end position="228"/>
    </location>
</feature>
<dbReference type="Proteomes" id="UP000053797">
    <property type="component" value="Unassembled WGS sequence"/>
</dbReference>
<feature type="compositionally biased region" description="Low complexity" evidence="1">
    <location>
        <begin position="64"/>
        <end position="76"/>
    </location>
</feature>
<dbReference type="RefSeq" id="WP_058265646.1">
    <property type="nucleotide sequence ID" value="NZ_FMYN01000004.1"/>
</dbReference>
<accession>A0A0V8GDM1</accession>
<dbReference type="AlphaFoldDB" id="A0A0V8GDM1"/>
<sequence length="231" mass="24456">MKKRFAFSTILISTAFMLGTTSALAANTSTGTSKAEITFTTNAAPIIVNPDSPNPNTPYRPQDNGGNTPTGNTGPLTLDYAPNFNFGSNEVLVNKALFKAKDQKPFLQVTDRRILPTKWDVKVKLSTFKDSGGKDSLAGSTLTIDAGDVQTLIGLPINAAPTTGNVTLTPGNPGDAKVILASAAGTFSTWQIYWKGNGTDNDRITLNVPVGVQVEGKHIATLDWTLSDVVN</sequence>
<evidence type="ECO:0000313" key="5">
    <source>
        <dbReference type="Proteomes" id="UP000053797"/>
    </source>
</evidence>
<feature type="chain" id="PRO_5006891897" description="WxL domain-containing protein" evidence="2">
    <location>
        <begin position="26"/>
        <end position="231"/>
    </location>
</feature>
<keyword evidence="2" id="KW-0732">Signal</keyword>
<feature type="region of interest" description="Disordered" evidence="1">
    <location>
        <begin position="45"/>
        <end position="76"/>
    </location>
</feature>
<evidence type="ECO:0000256" key="1">
    <source>
        <dbReference type="SAM" id="MobiDB-lite"/>
    </source>
</evidence>